<evidence type="ECO:0000313" key="15">
    <source>
        <dbReference type="Proteomes" id="UP001549921"/>
    </source>
</evidence>
<evidence type="ECO:0000256" key="10">
    <source>
        <dbReference type="SAM" id="Coils"/>
    </source>
</evidence>
<feature type="coiled-coil region" evidence="10">
    <location>
        <begin position="69"/>
        <end position="170"/>
    </location>
</feature>
<keyword evidence="3" id="KW-0963">Cytoplasm</keyword>
<dbReference type="Gene3D" id="1.20.58.1770">
    <property type="match status" value="1"/>
</dbReference>
<gene>
    <name evidence="14" type="ORF">ABMA28_000137</name>
</gene>
<reference evidence="14 15" key="1">
    <citation type="submission" date="2024-06" db="EMBL/GenBank/DDBJ databases">
        <title>A chromosome-level genome assembly of beet webworm, Loxostege sticticalis.</title>
        <authorList>
            <person name="Zhang Y."/>
        </authorList>
    </citation>
    <scope>NUCLEOTIDE SEQUENCE [LARGE SCALE GENOMIC DNA]</scope>
    <source>
        <strain evidence="14">AQ028</strain>
        <tissue evidence="14">Male pupae</tissue>
    </source>
</reference>
<feature type="compositionally biased region" description="Basic and acidic residues" evidence="11">
    <location>
        <begin position="802"/>
        <end position="814"/>
    </location>
</feature>
<feature type="domain" description="RH1" evidence="12">
    <location>
        <begin position="15"/>
        <end position="103"/>
    </location>
</feature>
<dbReference type="Pfam" id="PF19056">
    <property type="entry name" value="WD40_2"/>
    <property type="match status" value="1"/>
</dbReference>
<dbReference type="InterPro" id="IPR039911">
    <property type="entry name" value="JIP3/JIP4"/>
</dbReference>
<dbReference type="Pfam" id="PF09744">
    <property type="entry name" value="RH1"/>
    <property type="match status" value="1"/>
</dbReference>
<evidence type="ECO:0000259" key="12">
    <source>
        <dbReference type="PROSITE" id="PS51776"/>
    </source>
</evidence>
<dbReference type="GO" id="GO:0048471">
    <property type="term" value="C:perinuclear region of cytoplasm"/>
    <property type="evidence" value="ECO:0007669"/>
    <property type="project" value="UniProtKB-SubCell"/>
</dbReference>
<comment type="subunit">
    <text evidence="7">Forms homo- and heterooligomeric complexes. Binds the TPR motif-containing C-terminal of kinesin light chain, Klc. Pre-assembled syd scaffolding complexes are then transported as a cargo of kinesin, to the required subcellular location.</text>
</comment>
<dbReference type="SUPFAM" id="SSF50978">
    <property type="entry name" value="WD40 repeat-like"/>
    <property type="match status" value="1"/>
</dbReference>
<keyword evidence="4" id="KW-0597">Phosphoprotein</keyword>
<feature type="compositionally biased region" description="Polar residues" evidence="11">
    <location>
        <begin position="854"/>
        <end position="871"/>
    </location>
</feature>
<comment type="caution">
    <text evidence="14">The sequence shown here is derived from an EMBL/GenBank/DDBJ whole genome shotgun (WGS) entry which is preliminary data.</text>
</comment>
<comment type="function">
    <text evidence="6">The JNK-interacting protein (JIP) group of scaffold proteins selectively mediates JNK-signaling by aggregating specific components of the MAPK cascade to form a functional JNK signaling module. May function as a regulator of vesicle transport, through interactions with the JNK-signaling components and motor proteins. Syd is required for efficient kinesin-I mediated axonal transport.</text>
</comment>
<accession>A0ABD0TR76</accession>
<dbReference type="PANTHER" id="PTHR13886">
    <property type="entry name" value="JNK/SAPK-ASSOCIATED PROTEIN"/>
    <property type="match status" value="1"/>
</dbReference>
<dbReference type="PROSITE" id="PS51776">
    <property type="entry name" value="RH1"/>
    <property type="match status" value="1"/>
</dbReference>
<dbReference type="EMBL" id="JBEDNZ010000001">
    <property type="protein sequence ID" value="KAL0851836.1"/>
    <property type="molecule type" value="Genomic_DNA"/>
</dbReference>
<dbReference type="Gene3D" id="2.130.10.10">
    <property type="entry name" value="YVTN repeat-like/Quinoprotein amine dehydrogenase"/>
    <property type="match status" value="1"/>
</dbReference>
<dbReference type="AlphaFoldDB" id="A0ABD0TR76"/>
<feature type="coiled-coil region" evidence="10">
    <location>
        <begin position="367"/>
        <end position="415"/>
    </location>
</feature>
<evidence type="ECO:0000256" key="5">
    <source>
        <dbReference type="ARBA" id="ARBA00023054"/>
    </source>
</evidence>
<dbReference type="FunFam" id="1.20.5.1000:FF:000001">
    <property type="entry name" value="C-Jun-amino-terminal kinase-interacting protein 3 isoform X2"/>
    <property type="match status" value="1"/>
</dbReference>
<feature type="domain" description="RH2" evidence="13">
    <location>
        <begin position="436"/>
        <end position="506"/>
    </location>
</feature>
<dbReference type="GO" id="GO:0030159">
    <property type="term" value="F:signaling receptor complex adaptor activity"/>
    <property type="evidence" value="ECO:0007669"/>
    <property type="project" value="UniProtKB-ARBA"/>
</dbReference>
<dbReference type="PANTHER" id="PTHR13886:SF4">
    <property type="entry name" value="JNK-INTERACTING PROTEIN 3"/>
    <property type="match status" value="1"/>
</dbReference>
<dbReference type="InterPro" id="IPR036322">
    <property type="entry name" value="WD40_repeat_dom_sf"/>
</dbReference>
<dbReference type="Gene3D" id="1.20.5.1000">
    <property type="entry name" value="arf6 gtpase in complex with a specific effector, jip4"/>
    <property type="match status" value="1"/>
</dbReference>
<dbReference type="InterPro" id="IPR032486">
    <property type="entry name" value="JIP_LZII"/>
</dbReference>
<evidence type="ECO:0000256" key="11">
    <source>
        <dbReference type="SAM" id="MobiDB-lite"/>
    </source>
</evidence>
<name>A0ABD0TR76_LOXSC</name>
<dbReference type="PROSITE" id="PS51777">
    <property type="entry name" value="RH2"/>
    <property type="match status" value="1"/>
</dbReference>
<keyword evidence="5 10" id="KW-0175">Coiled coil</keyword>
<evidence type="ECO:0000256" key="1">
    <source>
        <dbReference type="ARBA" id="ARBA00004556"/>
    </source>
</evidence>
<feature type="region of interest" description="Disordered" evidence="11">
    <location>
        <begin position="790"/>
        <end position="876"/>
    </location>
</feature>
<evidence type="ECO:0000313" key="14">
    <source>
        <dbReference type="EMBL" id="KAL0851836.1"/>
    </source>
</evidence>
<proteinExistence type="inferred from homology"/>
<evidence type="ECO:0000256" key="7">
    <source>
        <dbReference type="ARBA" id="ARBA00064055"/>
    </source>
</evidence>
<evidence type="ECO:0000256" key="3">
    <source>
        <dbReference type="ARBA" id="ARBA00022490"/>
    </source>
</evidence>
<feature type="region of interest" description="Disordered" evidence="11">
    <location>
        <begin position="229"/>
        <end position="296"/>
    </location>
</feature>
<evidence type="ECO:0000256" key="8">
    <source>
        <dbReference type="ARBA" id="ARBA00069747"/>
    </source>
</evidence>
<protein>
    <recommendedName>
        <fullName evidence="8">JNK-interacting protein 3</fullName>
    </recommendedName>
    <alternativeName>
        <fullName evidence="9">Protein sunday driver</fullName>
    </alternativeName>
</protein>
<feature type="compositionally biased region" description="Polar residues" evidence="11">
    <location>
        <begin position="267"/>
        <end position="288"/>
    </location>
</feature>
<dbReference type="FunFam" id="1.20.58.1770:FF:000001">
    <property type="entry name" value="C-Jun-amino-terminal kinase-interacting protein 3 isoform X1"/>
    <property type="match status" value="1"/>
</dbReference>
<dbReference type="Pfam" id="PF16471">
    <property type="entry name" value="JIP_LZII"/>
    <property type="match status" value="1"/>
</dbReference>
<feature type="compositionally biased region" description="Low complexity" evidence="11">
    <location>
        <begin position="231"/>
        <end position="244"/>
    </location>
</feature>
<comment type="subcellular location">
    <subcellularLocation>
        <location evidence="1">Cytoplasm</location>
        <location evidence="1">Perinuclear region</location>
    </subcellularLocation>
</comment>
<organism evidence="14 15">
    <name type="scientific">Loxostege sticticalis</name>
    <name type="common">Beet webworm moth</name>
    <dbReference type="NCBI Taxonomy" id="481309"/>
    <lineage>
        <taxon>Eukaryota</taxon>
        <taxon>Metazoa</taxon>
        <taxon>Ecdysozoa</taxon>
        <taxon>Arthropoda</taxon>
        <taxon>Hexapoda</taxon>
        <taxon>Insecta</taxon>
        <taxon>Pterygota</taxon>
        <taxon>Neoptera</taxon>
        <taxon>Endopterygota</taxon>
        <taxon>Lepidoptera</taxon>
        <taxon>Glossata</taxon>
        <taxon>Ditrysia</taxon>
        <taxon>Pyraloidea</taxon>
        <taxon>Crambidae</taxon>
        <taxon>Pyraustinae</taxon>
        <taxon>Loxostege</taxon>
    </lineage>
</organism>
<dbReference type="InterPro" id="IPR034743">
    <property type="entry name" value="RH1"/>
</dbReference>
<evidence type="ECO:0000259" key="13">
    <source>
        <dbReference type="PROSITE" id="PS51777"/>
    </source>
</evidence>
<evidence type="ECO:0000256" key="4">
    <source>
        <dbReference type="ARBA" id="ARBA00022553"/>
    </source>
</evidence>
<evidence type="ECO:0000256" key="9">
    <source>
        <dbReference type="ARBA" id="ARBA00082388"/>
    </source>
</evidence>
<dbReference type="InterPro" id="IPR034744">
    <property type="entry name" value="RH2"/>
</dbReference>
<evidence type="ECO:0000256" key="2">
    <source>
        <dbReference type="ARBA" id="ARBA00009866"/>
    </source>
</evidence>
<dbReference type="InterPro" id="IPR015943">
    <property type="entry name" value="WD40/YVTN_repeat-like_dom_sf"/>
</dbReference>
<evidence type="ECO:0000256" key="6">
    <source>
        <dbReference type="ARBA" id="ARBA00059054"/>
    </source>
</evidence>
<dbReference type="Proteomes" id="UP001549921">
    <property type="component" value="Unassembled WGS sequence"/>
</dbReference>
<sequence>MNFDESASSGYVTTETIYGTHEDSHVVMSEKVQSLAGSIYQEFEKMIARYDEDVVKTLMPLLVNVLECLDSAYQTNQEHEVELELLREDNEQLITQYEREKAARKLAEQKLLEAEDHHEGERKDLQGRLEALDSIVRMLELKHKNSLDHASRLEERENELKKEYAKLHDRYTDLFKTHMDYMERTKLLLSTASERSEVRGRLGLNPVGRSSGPISFGFASLEGSVNVVEQSESMPGSPVSFSSSPPTPPLGSELAAVRTVERAHQTDPITQQSQATSPVTPQNTGKSQTKSEKRSANTLYQELAFHDTEANITEGDDGADITGSWVHPGEYASSVNDNYFGMGKEVENLILENNELLATKNALNVVKDDLIVKVDELTAEQEILREEVASLSAAREKLRERVTQLEEELRNLKETMSNNASGGDNEEESDVPMAQRRRFTRVEMARVLMERNQYKERFMELQDAVRWTEMVRASRVDSTMDKKNKQSIWKFFSNLFSTSERPQRPLSTPHLRAVAAPQPAMRHSRTQADFLETQLSDHHHRRHERSEQFRQVRAHVKKEDGRLQAYGWSLPVKGSQGQKGPSPCTSLSGVPVPVPVFCRPLAEMEPRMNLLCAAGVNLNGGCTPDGGCMVGESVFYDEKPENTMCLAYEMSKAQSVHSPEIEEINEQLQSTQSVKRIEKNLSSLVWICSCTQTKGVVMIIDANNPAVVLESFSVPDKHILCVASVPGAMAEDYREFGERMAGIDRSTKRPSTLFCMGESMDTPRPANGMPSSEPELVENKEAVVGSTRLVFSTLMTPPSTPVRERSPPSEDKPAEAASQDEEADAPAPDSPPLSSTPNKDRPPSPEPGVDAFAQEQSNAENRTENPVPTETTQERKMSTVMATMWLGTKSGNLYVHSAIGNYSKCLARLKMSDAVLSIVACASRCVVALADGAVAIFARLADGQWDFSQYWRLTLGDSKCSVRCLSAVGCTVWCGYRNKVHVVDPRSRTLLHTLEAHPRQESQVRQMACDGDGVWVSIKMDSTLRLYHAHTYQHLKDVDIEPYVSKMLGTGKLGFSLVRITALLISSGRLWIGTSNGVVISVPLSEGTGRDSLPPAPRPIAPGHASLVPQSASPTGTIPWCSMAHAQLSFHGHRDAVTFFVAVPGAPEAASPAQTPAHTPDLPKQGLVVTNPPMLVISGGEGYIDFRIADSEMEDSVVIAEDGSSSGHSSLAERASKSHLIVWQVATA</sequence>
<comment type="similarity">
    <text evidence="2">Belongs to the JIP scaffold family.</text>
</comment>